<dbReference type="STRING" id="31958.SD37_01415"/>
<dbReference type="PANTHER" id="PTHR33627">
    <property type="entry name" value="TRANSPOSASE"/>
    <property type="match status" value="1"/>
</dbReference>
<protein>
    <submittedName>
        <fullName evidence="2">Transposase</fullName>
    </submittedName>
</protein>
<dbReference type="Pfam" id="PF13546">
    <property type="entry name" value="DDE_5"/>
    <property type="match status" value="1"/>
</dbReference>
<dbReference type="PANTHER" id="PTHR33627:SF1">
    <property type="entry name" value="TRANSPOSASE"/>
    <property type="match status" value="1"/>
</dbReference>
<dbReference type="NCBIfam" id="NF033540">
    <property type="entry name" value="transpos_IS701"/>
    <property type="match status" value="1"/>
</dbReference>
<dbReference type="EMBL" id="CP016174">
    <property type="protein sequence ID" value="ANN21684.1"/>
    <property type="molecule type" value="Genomic_DNA"/>
</dbReference>
<dbReference type="AlphaFoldDB" id="A0A193CA49"/>
<dbReference type="EMBL" id="CP016174">
    <property type="protein sequence ID" value="ANN21491.1"/>
    <property type="molecule type" value="Genomic_DNA"/>
</dbReference>
<dbReference type="InterPro" id="IPR038721">
    <property type="entry name" value="IS701-like_DDE_dom"/>
</dbReference>
<evidence type="ECO:0000259" key="1">
    <source>
        <dbReference type="Pfam" id="PF13546"/>
    </source>
</evidence>
<evidence type="ECO:0000313" key="2">
    <source>
        <dbReference type="EMBL" id="ANN21491.1"/>
    </source>
</evidence>
<dbReference type="KEGG" id="aori:SD37_37050"/>
<feature type="domain" description="Transposase IS701-like DDE" evidence="1">
    <location>
        <begin position="27"/>
        <end position="250"/>
    </location>
</feature>
<organism evidence="2 5">
    <name type="scientific">Amycolatopsis orientalis</name>
    <name type="common">Nocardia orientalis</name>
    <dbReference type="NCBI Taxonomy" id="31958"/>
    <lineage>
        <taxon>Bacteria</taxon>
        <taxon>Bacillati</taxon>
        <taxon>Actinomycetota</taxon>
        <taxon>Actinomycetes</taxon>
        <taxon>Pseudonocardiales</taxon>
        <taxon>Pseudonocardiaceae</taxon>
        <taxon>Amycolatopsis</taxon>
    </lineage>
</organism>
<proteinExistence type="predicted"/>
<sequence>MAAAVSVEVVRWQALLGEGLGRVAGRFARVEPRRRAGRFVAGLLSGLSRVNCWTIAERVGERTPDGMQHLLSRASWDADGVRDDLRGWVLEHLADSDAVLVIDETGDLKKGTETVGVQRQYTGTAGRIENSQMSVFLTYSARRGHTLIDRELYLPQSWAEDPVRRERAGVPAGTGFATKSALALSMIIRALDAGTPAKWVTGDEAYGKDGAGLRDPLETREQAYVLAVACDHRVPGPSNVRVDELAGRLPKRAWQKLSAGPGAKGHRYYLWTRIRLNPAGKSGHHWALMRRNQRTGETAFYRCYSPHPASLPELARIAGRRWTIEETFQTGKELTGLDQHQVRTWTSWYRWTTLVMLAHAFLAIASAHARADTTPGLISLTRNEIRHLYSKLVIEPAYTTIDTLGWSQWRRRHQHRAKTSHYQRRHQDHDLQLEY</sequence>
<dbReference type="SUPFAM" id="SSF53098">
    <property type="entry name" value="Ribonuclease H-like"/>
    <property type="match status" value="1"/>
</dbReference>
<evidence type="ECO:0000313" key="3">
    <source>
        <dbReference type="EMBL" id="ANN21684.1"/>
    </source>
</evidence>
<dbReference type="InterPro" id="IPR039365">
    <property type="entry name" value="IS701-like"/>
</dbReference>
<reference evidence="2 5" key="1">
    <citation type="journal article" date="2015" name="Genome Announc.">
        <title>Draft Genome Sequence of Norvancomycin-Producing Strain Amycolatopsis orientalis CPCC200066.</title>
        <authorList>
            <person name="Lei X."/>
            <person name="Yuan F."/>
            <person name="Shi Y."/>
            <person name="Li X."/>
            <person name="Wang L."/>
            <person name="Hong B."/>
        </authorList>
    </citation>
    <scope>NUCLEOTIDE SEQUENCE [LARGE SCALE GENOMIC DNA]</scope>
    <source>
        <strain evidence="2 5">B-37</strain>
    </source>
</reference>
<evidence type="ECO:0000313" key="5">
    <source>
        <dbReference type="Proteomes" id="UP000093695"/>
    </source>
</evidence>
<dbReference type="Proteomes" id="UP000093695">
    <property type="component" value="Chromosome"/>
</dbReference>
<name>A0A193CA49_AMYOR</name>
<accession>A0A193CA49</accession>
<dbReference type="KEGG" id="aori:SD37_01415"/>
<keyword evidence="5" id="KW-1185">Reference proteome</keyword>
<gene>
    <name evidence="2" type="ORF">SD37_01415</name>
    <name evidence="3" type="ORF">SD37_10065</name>
    <name evidence="4" type="ORF">SD37_37050</name>
</gene>
<dbReference type="InterPro" id="IPR012337">
    <property type="entry name" value="RNaseH-like_sf"/>
</dbReference>
<dbReference type="KEGG" id="aori:SD37_10065"/>
<evidence type="ECO:0000313" key="4">
    <source>
        <dbReference type="EMBL" id="ANN22287.1"/>
    </source>
</evidence>
<dbReference type="EMBL" id="CP016174">
    <property type="protein sequence ID" value="ANN22287.1"/>
    <property type="molecule type" value="Genomic_DNA"/>
</dbReference>